<comment type="caution">
    <text evidence="1">The sequence shown here is derived from an EMBL/GenBank/DDBJ whole genome shotgun (WGS) entry which is preliminary data.</text>
</comment>
<dbReference type="EMBL" id="VCIW01000005">
    <property type="protein sequence ID" value="TLS52434.1"/>
    <property type="molecule type" value="Genomic_DNA"/>
</dbReference>
<sequence length="341" mass="38081">MWHPDEYIESLYASVTPELRFAAGNAEEWKAWRDRLRERFAERLGGFPARPAALEPKLLERVECDGYVRERVEFTTYDGLRCPAYVLLPTGSKTRGARLPAVAAFHGHGYGSREVVGLSPAGESIVDRPTYQKNFGVQLAKRGFIVVAPEIFGFGDRRLRDEYERDKYSSCDRLSKFLLHMGRTMAGHRVYEAMRTVDYLCMREDVDAERIGCMGISGGGLVASFTAALDERIKSTVVSGYVNTFKASILGIDHCIDNYVPGLGEFAEMPDIVSLIAPRPLLMEAGTKDNIFPLSAALEAFERIREAYALLEVPSNLACDAFDGEHEISGAQAYDWLQRTV</sequence>
<dbReference type="GO" id="GO:0016787">
    <property type="term" value="F:hydrolase activity"/>
    <property type="evidence" value="ECO:0007669"/>
    <property type="project" value="UniProtKB-KW"/>
</dbReference>
<keyword evidence="2" id="KW-1185">Reference proteome</keyword>
<accession>A0A5R9GGJ2</accession>
<dbReference type="SUPFAM" id="SSF53474">
    <property type="entry name" value="alpha/beta-Hydrolases"/>
    <property type="match status" value="1"/>
</dbReference>
<dbReference type="AlphaFoldDB" id="A0A5R9GGJ2"/>
<dbReference type="RefSeq" id="WP_138194090.1">
    <property type="nucleotide sequence ID" value="NZ_VCIW01000005.1"/>
</dbReference>
<evidence type="ECO:0000313" key="2">
    <source>
        <dbReference type="Proteomes" id="UP000309676"/>
    </source>
</evidence>
<reference evidence="1 2" key="1">
    <citation type="submission" date="2019-05" db="EMBL/GenBank/DDBJ databases">
        <authorList>
            <person name="Narsing Rao M.P."/>
            <person name="Li W.J."/>
        </authorList>
    </citation>
    <scope>NUCLEOTIDE SEQUENCE [LARGE SCALE GENOMIC DNA]</scope>
    <source>
        <strain evidence="1 2">SYSU_K30003</strain>
    </source>
</reference>
<dbReference type="PANTHER" id="PTHR47381">
    <property type="entry name" value="ALPHA/BETA-HYDROLASES SUPERFAMILY PROTEIN"/>
    <property type="match status" value="1"/>
</dbReference>
<proteinExistence type="predicted"/>
<dbReference type="PANTHER" id="PTHR47381:SF3">
    <property type="entry name" value="ALPHA_BETA-HYDROLASES SUPERFAMILY PROTEIN"/>
    <property type="match status" value="1"/>
</dbReference>
<evidence type="ECO:0000313" key="1">
    <source>
        <dbReference type="EMBL" id="TLS52434.1"/>
    </source>
</evidence>
<gene>
    <name evidence="1" type="ORF">FE782_10735</name>
</gene>
<dbReference type="Gene3D" id="3.40.50.1820">
    <property type="entry name" value="alpha/beta hydrolase"/>
    <property type="match status" value="1"/>
</dbReference>
<name>A0A5R9GGJ2_9BACL</name>
<organism evidence="1 2">
    <name type="scientific">Paenibacillus antri</name>
    <dbReference type="NCBI Taxonomy" id="2582848"/>
    <lineage>
        <taxon>Bacteria</taxon>
        <taxon>Bacillati</taxon>
        <taxon>Bacillota</taxon>
        <taxon>Bacilli</taxon>
        <taxon>Bacillales</taxon>
        <taxon>Paenibacillaceae</taxon>
        <taxon>Paenibacillus</taxon>
    </lineage>
</organism>
<dbReference type="InterPro" id="IPR025890">
    <property type="entry name" value="Abhydrolase_bac"/>
</dbReference>
<keyword evidence="1" id="KW-0378">Hydrolase</keyword>
<dbReference type="Pfam" id="PF12715">
    <property type="entry name" value="Abhydrolase_7"/>
    <property type="match status" value="1"/>
</dbReference>
<dbReference type="OrthoDB" id="8183145at2"/>
<protein>
    <submittedName>
        <fullName evidence="1">Dienelactone hydrolase</fullName>
    </submittedName>
</protein>
<dbReference type="InterPro" id="IPR029058">
    <property type="entry name" value="AB_hydrolase_fold"/>
</dbReference>
<dbReference type="Proteomes" id="UP000309676">
    <property type="component" value="Unassembled WGS sequence"/>
</dbReference>